<sequence length="187" mass="21382">MPPRGTQNHEALFLLNLHHRCRCKTQNRKFNPVQNTQSTKTDITKNEHPRSRMPMPTAPEKLHLSRENWTDGCSPFYPIPVRSRMLVEQVWPFDVRATSFLITTPHNGSLALVSAAPRIKQLQPLASHHHPIHLDSKRPLPVPYTSSLRATSGPCDLHFDNMTLLRTIRQRKAGYGRDGTLGKSWIE</sequence>
<dbReference type="HOGENOM" id="CLU_1448051_0_0_1"/>
<keyword evidence="3" id="KW-1185">Reference proteome</keyword>
<protein>
    <submittedName>
        <fullName evidence="2">Uncharacterized protein</fullName>
    </submittedName>
</protein>
<dbReference type="Proteomes" id="UP000017559">
    <property type="component" value="Unassembled WGS sequence"/>
</dbReference>
<evidence type="ECO:0000256" key="1">
    <source>
        <dbReference type="SAM" id="MobiDB-lite"/>
    </source>
</evidence>
<name>V2X4U3_MONRO</name>
<comment type="caution">
    <text evidence="2">The sequence shown here is derived from an EMBL/GenBank/DDBJ whole genome shotgun (WGS) entry which is preliminary data.</text>
</comment>
<evidence type="ECO:0000313" key="2">
    <source>
        <dbReference type="EMBL" id="ESK87796.1"/>
    </source>
</evidence>
<dbReference type="AlphaFoldDB" id="V2X4U3"/>
<evidence type="ECO:0000313" key="3">
    <source>
        <dbReference type="Proteomes" id="UP000017559"/>
    </source>
</evidence>
<accession>V2X4U3</accession>
<gene>
    <name evidence="2" type="ORF">Moror_15350</name>
</gene>
<feature type="region of interest" description="Disordered" evidence="1">
    <location>
        <begin position="34"/>
        <end position="58"/>
    </location>
</feature>
<reference evidence="2 3" key="1">
    <citation type="journal article" date="2014" name="BMC Genomics">
        <title>Genome and secretome analysis of the hemibiotrophic fungal pathogen, Moniliophthora roreri, which causes frosty pod rot disease of cacao: mechanisms of the biotrophic and necrotrophic phases.</title>
        <authorList>
            <person name="Meinhardt L.W."/>
            <person name="Costa G.G.L."/>
            <person name="Thomazella D.P.T."/>
            <person name="Teixeira P.J.P.L."/>
            <person name="Carazzolle M.F."/>
            <person name="Schuster S.C."/>
            <person name="Carlson J.E."/>
            <person name="Guiltinan M.J."/>
            <person name="Mieczkowski P."/>
            <person name="Farmer A."/>
            <person name="Ramaraj T."/>
            <person name="Crozier J."/>
            <person name="Davis R.E."/>
            <person name="Shao J."/>
            <person name="Melnick R.L."/>
            <person name="Pereira G.A.G."/>
            <person name="Bailey B.A."/>
        </authorList>
    </citation>
    <scope>NUCLEOTIDE SEQUENCE [LARGE SCALE GENOMIC DNA]</scope>
    <source>
        <strain evidence="2 3">MCA 2997</strain>
    </source>
</reference>
<dbReference type="KEGG" id="mrr:Moror_15350"/>
<proteinExistence type="predicted"/>
<organism evidence="2 3">
    <name type="scientific">Moniliophthora roreri (strain MCA 2997)</name>
    <name type="common">Cocoa frosty pod rot fungus</name>
    <name type="synonym">Crinipellis roreri</name>
    <dbReference type="NCBI Taxonomy" id="1381753"/>
    <lineage>
        <taxon>Eukaryota</taxon>
        <taxon>Fungi</taxon>
        <taxon>Dikarya</taxon>
        <taxon>Basidiomycota</taxon>
        <taxon>Agaricomycotina</taxon>
        <taxon>Agaricomycetes</taxon>
        <taxon>Agaricomycetidae</taxon>
        <taxon>Agaricales</taxon>
        <taxon>Marasmiineae</taxon>
        <taxon>Marasmiaceae</taxon>
        <taxon>Moniliophthora</taxon>
    </lineage>
</organism>
<dbReference type="EMBL" id="AWSO01000740">
    <property type="protein sequence ID" value="ESK87796.1"/>
    <property type="molecule type" value="Genomic_DNA"/>
</dbReference>